<proteinExistence type="predicted"/>
<evidence type="ECO:0000256" key="3">
    <source>
        <dbReference type="ARBA" id="ARBA00022729"/>
    </source>
</evidence>
<keyword evidence="3 5" id="KW-0732">Signal</keyword>
<evidence type="ECO:0000313" key="8">
    <source>
        <dbReference type="Proteomes" id="UP001153365"/>
    </source>
</evidence>
<feature type="chain" id="PRO_5043437761" evidence="5">
    <location>
        <begin position="25"/>
        <end position="97"/>
    </location>
</feature>
<organism evidence="7 8">
    <name type="scientific">Phakopsora pachyrhizi</name>
    <name type="common">Asian soybean rust disease fungus</name>
    <dbReference type="NCBI Taxonomy" id="170000"/>
    <lineage>
        <taxon>Eukaryota</taxon>
        <taxon>Fungi</taxon>
        <taxon>Dikarya</taxon>
        <taxon>Basidiomycota</taxon>
        <taxon>Pucciniomycotina</taxon>
        <taxon>Pucciniomycetes</taxon>
        <taxon>Pucciniales</taxon>
        <taxon>Phakopsoraceae</taxon>
        <taxon>Phakopsora</taxon>
    </lineage>
</organism>
<evidence type="ECO:0000256" key="1">
    <source>
        <dbReference type="ARBA" id="ARBA00004613"/>
    </source>
</evidence>
<evidence type="ECO:0000256" key="2">
    <source>
        <dbReference type="ARBA" id="ARBA00022525"/>
    </source>
</evidence>
<keyword evidence="4" id="KW-1015">Disulfide bond</keyword>
<evidence type="ECO:0000256" key="5">
    <source>
        <dbReference type="SAM" id="SignalP"/>
    </source>
</evidence>
<name>A0AAV0AZ66_PHAPC</name>
<reference evidence="7" key="1">
    <citation type="submission" date="2022-06" db="EMBL/GenBank/DDBJ databases">
        <authorList>
            <consortium name="SYNGENTA / RWTH Aachen University"/>
        </authorList>
    </citation>
    <scope>NUCLEOTIDE SEQUENCE</scope>
</reference>
<dbReference type="GO" id="GO:0005576">
    <property type="term" value="C:extracellular region"/>
    <property type="evidence" value="ECO:0007669"/>
    <property type="project" value="UniProtKB-SubCell"/>
</dbReference>
<feature type="domain" description="CFEM" evidence="6">
    <location>
        <begin position="36"/>
        <end position="96"/>
    </location>
</feature>
<gene>
    <name evidence="7" type="ORF">PPACK8108_LOCUS9598</name>
</gene>
<dbReference type="Pfam" id="PF05730">
    <property type="entry name" value="CFEM"/>
    <property type="match status" value="1"/>
</dbReference>
<protein>
    <submittedName>
        <fullName evidence="7">Expressed protein</fullName>
    </submittedName>
</protein>
<keyword evidence="2" id="KW-0964">Secreted</keyword>
<dbReference type="EMBL" id="CALTRL010002099">
    <property type="protein sequence ID" value="CAH7674676.1"/>
    <property type="molecule type" value="Genomic_DNA"/>
</dbReference>
<accession>A0AAV0AZ66</accession>
<evidence type="ECO:0000259" key="6">
    <source>
        <dbReference type="Pfam" id="PF05730"/>
    </source>
</evidence>
<evidence type="ECO:0000256" key="4">
    <source>
        <dbReference type="ARBA" id="ARBA00023157"/>
    </source>
</evidence>
<feature type="signal peptide" evidence="5">
    <location>
        <begin position="1"/>
        <end position="24"/>
    </location>
</feature>
<sequence>MRFSASIPLFLALVFGMLANVSLGLSQQDEVRMLLSLPTCMKNCYLQNLNAAPSCKGRASCLCSSQIYTYKVKACATGCDLSEQLQGLSYSRTVCNQ</sequence>
<dbReference type="InterPro" id="IPR008427">
    <property type="entry name" value="Extracellular_membr_CFEM_dom"/>
</dbReference>
<dbReference type="Proteomes" id="UP001153365">
    <property type="component" value="Unassembled WGS sequence"/>
</dbReference>
<evidence type="ECO:0000313" key="7">
    <source>
        <dbReference type="EMBL" id="CAH7674676.1"/>
    </source>
</evidence>
<comment type="caution">
    <text evidence="7">The sequence shown here is derived from an EMBL/GenBank/DDBJ whole genome shotgun (WGS) entry which is preliminary data.</text>
</comment>
<keyword evidence="8" id="KW-1185">Reference proteome</keyword>
<dbReference type="AlphaFoldDB" id="A0AAV0AZ66"/>
<comment type="subcellular location">
    <subcellularLocation>
        <location evidence="1">Secreted</location>
    </subcellularLocation>
</comment>